<dbReference type="VEuPathDB" id="PlasmoDB:PKNH_0817900"/>
<evidence type="ECO:0000313" key="4">
    <source>
        <dbReference type="Proteomes" id="UP000182128"/>
    </source>
</evidence>
<dbReference type="Proteomes" id="UP000182142">
    <property type="component" value="Unassembled WGS sequence"/>
</dbReference>
<feature type="region of interest" description="Disordered" evidence="1">
    <location>
        <begin position="274"/>
        <end position="362"/>
    </location>
</feature>
<proteinExistence type="predicted"/>
<gene>
    <name evidence="2" type="ORF">PKNA1_C2_0817900</name>
    <name evidence="3" type="ORF">PKNA1_H1_0817900</name>
</gene>
<feature type="compositionally biased region" description="Low complexity" evidence="1">
    <location>
        <begin position="293"/>
        <end position="311"/>
    </location>
</feature>
<evidence type="ECO:0000313" key="3">
    <source>
        <dbReference type="EMBL" id="SBO29508.1"/>
    </source>
</evidence>
<sequence length="362" mass="39246">MVQGKSSLPSAQIYEELNKAKDTHSDVAIRDAERSSLSSPLGGEDKVLSVLAAWKYVAQKKKGEGNNQEFGKYCNFFYYWLGDKIPSSVDAIFTFANTMGTVYGVLMKSGIENGCPIINTSYNITREIFTKRKKVFDYYEDYQTIFDQLPGGQNWCGTDYKEYMETLSEVYQDAIANCGNDSSDPCCAKYNSENIGSNKYKELLGKDCTAAASVAGRELSGLQGTSTIVSTDSTTSIPGAVGGGLVSVALPTIGFFLYKYTNIFDGIKKSLFGGSNRNRGRRSTGRHQHFDGLDSSTMGDDSSTLGDDGSTTLGGGGGESSTLGGSSTDISTIYNEPPRRPTGRTRTGTNNRRPGNIRYYAT</sequence>
<accession>A0A1A7VKK4</accession>
<evidence type="ECO:0000313" key="2">
    <source>
        <dbReference type="EMBL" id="SBO22375.1"/>
    </source>
</evidence>
<feature type="compositionally biased region" description="Basic residues" evidence="1">
    <location>
        <begin position="278"/>
        <end position="287"/>
    </location>
</feature>
<reference evidence="4 5" key="2">
    <citation type="submission" date="2016-05" db="EMBL/GenBank/DDBJ databases">
        <authorList>
            <person name="Sharaf H."/>
        </authorList>
    </citation>
    <scope>NUCLEOTIDE SEQUENCE [LARGE SCALE GENOMIC DNA]</scope>
    <source>
        <strain evidence="4 5">H</strain>
    </source>
</reference>
<organism evidence="2 4">
    <name type="scientific">Plasmodium knowlesi (strain H)</name>
    <dbReference type="NCBI Taxonomy" id="5851"/>
    <lineage>
        <taxon>Eukaryota</taxon>
        <taxon>Sar</taxon>
        <taxon>Alveolata</taxon>
        <taxon>Apicomplexa</taxon>
        <taxon>Aconoidasida</taxon>
        <taxon>Haemosporida</taxon>
        <taxon>Plasmodiidae</taxon>
        <taxon>Plasmodium</taxon>
        <taxon>Plasmodium (Plasmodium)</taxon>
    </lineage>
</organism>
<dbReference type="Pfam" id="PF05795">
    <property type="entry name" value="Plasmodium_Vir"/>
    <property type="match status" value="1"/>
</dbReference>
<dbReference type="EMBL" id="CWHQ02000005">
    <property type="protein sequence ID" value="SBO22375.1"/>
    <property type="molecule type" value="Genomic_DNA"/>
</dbReference>
<evidence type="ECO:0000313" key="5">
    <source>
        <dbReference type="Proteomes" id="UP000182142"/>
    </source>
</evidence>
<reference evidence="2" key="1">
    <citation type="submission" date="2016-05" db="EMBL/GenBank/DDBJ databases">
        <authorList>
            <person name="Lavstsen T."/>
            <person name="Jespersen J.S."/>
        </authorList>
    </citation>
    <scope>NUCLEOTIDE SEQUENCE [LARGE SCALE GENOMIC DNA]</scope>
</reference>
<feature type="compositionally biased region" description="Low complexity" evidence="1">
    <location>
        <begin position="320"/>
        <end position="329"/>
    </location>
</feature>
<dbReference type="OrthoDB" id="383226at2759"/>
<evidence type="ECO:0000256" key="1">
    <source>
        <dbReference type="SAM" id="MobiDB-lite"/>
    </source>
</evidence>
<dbReference type="InterPro" id="IPR008780">
    <property type="entry name" value="Plasmodium_Vir"/>
</dbReference>
<dbReference type="AlphaFoldDB" id="A0A1A7VKK4"/>
<name>A0A1A7VKK4_PLAKH</name>
<protein>
    <submittedName>
        <fullName evidence="2">KIR protein</fullName>
    </submittedName>
</protein>
<dbReference type="Proteomes" id="UP000182128">
    <property type="component" value="Unassembled WGS sequence"/>
</dbReference>
<feature type="compositionally biased region" description="Low complexity" evidence="1">
    <location>
        <begin position="344"/>
        <end position="356"/>
    </location>
</feature>
<dbReference type="EMBL" id="CWHR02000030">
    <property type="protein sequence ID" value="SBO29508.1"/>
    <property type="molecule type" value="Genomic_DNA"/>
</dbReference>